<reference evidence="1" key="1">
    <citation type="submission" date="2021-01" db="EMBL/GenBank/DDBJ databases">
        <authorList>
            <person name="Corre E."/>
            <person name="Pelletier E."/>
            <person name="Niang G."/>
            <person name="Scheremetjew M."/>
            <person name="Finn R."/>
            <person name="Kale V."/>
            <person name="Holt S."/>
            <person name="Cochrane G."/>
            <person name="Meng A."/>
            <person name="Brown T."/>
            <person name="Cohen L."/>
        </authorList>
    </citation>
    <scope>NUCLEOTIDE SEQUENCE</scope>
    <source>
        <strain evidence="1">CCAP 955/1</strain>
    </source>
</reference>
<gene>
    <name evidence="1" type="ORF">SELO1098_LOCUS26785</name>
</gene>
<name>A0A7S3MG17_9STRA</name>
<evidence type="ECO:0000313" key="1">
    <source>
        <dbReference type="EMBL" id="CAE0297931.1"/>
    </source>
</evidence>
<proteinExistence type="predicted"/>
<organism evidence="1">
    <name type="scientific">Spumella elongata</name>
    <dbReference type="NCBI Taxonomy" id="89044"/>
    <lineage>
        <taxon>Eukaryota</taxon>
        <taxon>Sar</taxon>
        <taxon>Stramenopiles</taxon>
        <taxon>Ochrophyta</taxon>
        <taxon>Chrysophyceae</taxon>
        <taxon>Chromulinales</taxon>
        <taxon>Chromulinaceae</taxon>
        <taxon>Spumella</taxon>
    </lineage>
</organism>
<accession>A0A7S3MG17</accession>
<protein>
    <submittedName>
        <fullName evidence="1">Uncharacterized protein</fullName>
    </submittedName>
</protein>
<sequence length="171" mass="19173">MGAATSGVACCGKRDGIAWCQNDRLNVYLENLAQQSKTFDSAWLYREELLLPISPRACAPSPQYILLYQRSETKDGAAGGASGQALAPERVRTQLRLDWSRDGLCFMETDRRLPEELLVRSKVLDPPLSPSALLSELAEVKGLIFDAEVWSSQQFCFKLMEMGTGREYDYR</sequence>
<dbReference type="AlphaFoldDB" id="A0A7S3MG17"/>
<dbReference type="EMBL" id="HBIC01052321">
    <property type="protein sequence ID" value="CAE0297931.1"/>
    <property type="molecule type" value="Transcribed_RNA"/>
</dbReference>